<reference evidence="4 5" key="1">
    <citation type="submission" date="2019-07" db="EMBL/GenBank/DDBJ databases">
        <authorList>
            <person name="Kim J."/>
        </authorList>
    </citation>
    <scope>NUCLEOTIDE SEQUENCE [LARGE SCALE GENOMIC DNA]</scope>
    <source>
        <strain evidence="4 5">JC52</strain>
    </source>
</reference>
<accession>A0A559K976</accession>
<keyword evidence="2" id="KW-0812">Transmembrane</keyword>
<feature type="coiled-coil region" evidence="1">
    <location>
        <begin position="64"/>
        <end position="126"/>
    </location>
</feature>
<dbReference type="Pfam" id="PF01551">
    <property type="entry name" value="Peptidase_M23"/>
    <property type="match status" value="1"/>
</dbReference>
<dbReference type="SUPFAM" id="SSF51261">
    <property type="entry name" value="Duplicated hybrid motif"/>
    <property type="match status" value="1"/>
</dbReference>
<dbReference type="FunFam" id="2.70.70.10:FF:000006">
    <property type="entry name" value="M23 family peptidase"/>
    <property type="match status" value="1"/>
</dbReference>
<comment type="caution">
    <text evidence="4">The sequence shown here is derived from an EMBL/GenBank/DDBJ whole genome shotgun (WGS) entry which is preliminary data.</text>
</comment>
<dbReference type="GO" id="GO:0004222">
    <property type="term" value="F:metalloendopeptidase activity"/>
    <property type="evidence" value="ECO:0007669"/>
    <property type="project" value="TreeGrafter"/>
</dbReference>
<dbReference type="PANTHER" id="PTHR21666">
    <property type="entry name" value="PEPTIDASE-RELATED"/>
    <property type="match status" value="1"/>
</dbReference>
<dbReference type="InterPro" id="IPR011055">
    <property type="entry name" value="Dup_hybrid_motif"/>
</dbReference>
<dbReference type="EMBL" id="VNJI01000021">
    <property type="protein sequence ID" value="TVY08686.1"/>
    <property type="molecule type" value="Genomic_DNA"/>
</dbReference>
<dbReference type="InterPro" id="IPR016047">
    <property type="entry name" value="M23ase_b-sheet_dom"/>
</dbReference>
<dbReference type="AlphaFoldDB" id="A0A559K976"/>
<dbReference type="CDD" id="cd12797">
    <property type="entry name" value="M23_peptidase"/>
    <property type="match status" value="1"/>
</dbReference>
<evidence type="ECO:0000256" key="1">
    <source>
        <dbReference type="SAM" id="Coils"/>
    </source>
</evidence>
<protein>
    <submittedName>
        <fullName evidence="4">Peptidoglycan DD-metalloendopeptidase family protein</fullName>
    </submittedName>
</protein>
<evidence type="ECO:0000313" key="4">
    <source>
        <dbReference type="EMBL" id="TVY08686.1"/>
    </source>
</evidence>
<keyword evidence="2" id="KW-1133">Transmembrane helix</keyword>
<dbReference type="Proteomes" id="UP000317036">
    <property type="component" value="Unassembled WGS sequence"/>
</dbReference>
<evidence type="ECO:0000259" key="3">
    <source>
        <dbReference type="Pfam" id="PF01551"/>
    </source>
</evidence>
<dbReference type="Gene3D" id="2.70.70.10">
    <property type="entry name" value="Glucose Permease (Domain IIA)"/>
    <property type="match status" value="1"/>
</dbReference>
<sequence length="337" mass="36785">MKFKKFEWGMKKLTFVIVPDNAHRSVMQVRLSPVVFYAAGAVLVGLMAWGGLWFGQQHQRAHANAQLQADLNGKMKQLDQALADKDVTLAGKDAAIEQLQGEVMRLSEQAKDVKTKMEAVQKLEEDLRSMTGGEAGKATALAAPSSQLVTSSGTGQGGVMIPATAEDILKLSEDTSAQFAGLTQQMSELQSNLTSTREEVLQKQQKLRATPSIWPVDSRSITSPWGYRRDPINNLLSFHSGLDIAEQLNAKVRVTADGVVVATGYDDSRGNNILVDHTGGIRTWYMHLNKILVSKGDKVQKGDFIGLVGTTGRSTGPHLHYEVLKQGQSIDPRGYLK</sequence>
<dbReference type="InterPro" id="IPR050570">
    <property type="entry name" value="Cell_wall_metabolism_enzyme"/>
</dbReference>
<evidence type="ECO:0000313" key="5">
    <source>
        <dbReference type="Proteomes" id="UP000317036"/>
    </source>
</evidence>
<keyword evidence="1" id="KW-0175">Coiled coil</keyword>
<feature type="domain" description="M23ase beta-sheet core" evidence="3">
    <location>
        <begin position="238"/>
        <end position="332"/>
    </location>
</feature>
<keyword evidence="2" id="KW-0472">Membrane</keyword>
<evidence type="ECO:0000256" key="2">
    <source>
        <dbReference type="SAM" id="Phobius"/>
    </source>
</evidence>
<gene>
    <name evidence="4" type="ORF">FPZ49_17860</name>
</gene>
<proteinExistence type="predicted"/>
<dbReference type="OrthoDB" id="9805799at2"/>
<feature type="coiled-coil region" evidence="1">
    <location>
        <begin position="179"/>
        <end position="206"/>
    </location>
</feature>
<name>A0A559K976_9BACL</name>
<feature type="transmembrane region" description="Helical" evidence="2">
    <location>
        <begin position="34"/>
        <end position="54"/>
    </location>
</feature>
<dbReference type="RefSeq" id="WP_144849404.1">
    <property type="nucleotide sequence ID" value="NZ_VNJI01000021.1"/>
</dbReference>
<organism evidence="4 5">
    <name type="scientific">Paenibacillus cremeus</name>
    <dbReference type="NCBI Taxonomy" id="2163881"/>
    <lineage>
        <taxon>Bacteria</taxon>
        <taxon>Bacillati</taxon>
        <taxon>Bacillota</taxon>
        <taxon>Bacilli</taxon>
        <taxon>Bacillales</taxon>
        <taxon>Paenibacillaceae</taxon>
        <taxon>Paenibacillus</taxon>
    </lineage>
</organism>
<dbReference type="PANTHER" id="PTHR21666:SF270">
    <property type="entry name" value="MUREIN HYDROLASE ACTIVATOR ENVC"/>
    <property type="match status" value="1"/>
</dbReference>
<keyword evidence="5" id="KW-1185">Reference proteome</keyword>